<feature type="domain" description="Hemerythrin-like" evidence="1">
    <location>
        <begin position="16"/>
        <end position="129"/>
    </location>
</feature>
<dbReference type="AlphaFoldDB" id="A0A6J7H8C9"/>
<reference evidence="2" key="1">
    <citation type="submission" date="2020-05" db="EMBL/GenBank/DDBJ databases">
        <authorList>
            <person name="Chiriac C."/>
            <person name="Salcher M."/>
            <person name="Ghai R."/>
            <person name="Kavagutti S V."/>
        </authorList>
    </citation>
    <scope>NUCLEOTIDE SEQUENCE</scope>
</reference>
<evidence type="ECO:0000313" key="2">
    <source>
        <dbReference type="EMBL" id="CAB4915388.1"/>
    </source>
</evidence>
<dbReference type="EMBL" id="CAFBMW010000002">
    <property type="protein sequence ID" value="CAB4915388.1"/>
    <property type="molecule type" value="Genomic_DNA"/>
</dbReference>
<accession>A0A6J7H8C9</accession>
<organism evidence="2">
    <name type="scientific">freshwater metagenome</name>
    <dbReference type="NCBI Taxonomy" id="449393"/>
    <lineage>
        <taxon>unclassified sequences</taxon>
        <taxon>metagenomes</taxon>
        <taxon>ecological metagenomes</taxon>
    </lineage>
</organism>
<evidence type="ECO:0000259" key="1">
    <source>
        <dbReference type="Pfam" id="PF01814"/>
    </source>
</evidence>
<protein>
    <submittedName>
        <fullName evidence="2">Unannotated protein</fullName>
    </submittedName>
</protein>
<name>A0A6J7H8C9_9ZZZZ</name>
<sequence>MRDVCEYCGCRTVPAVRELMEEHDAIIEDAGDVRTALLSGDRAATVARLEHLASHLDPHVHREEVGIFAALRAQGDWSEEVAELEGEHRDLDGAIADLDPADPSFGTRVLAFLESLEEHVEREDLGIFPVSVVTLGASGWDTVAEAHRETPTFLTT</sequence>
<dbReference type="Pfam" id="PF01814">
    <property type="entry name" value="Hemerythrin"/>
    <property type="match status" value="1"/>
</dbReference>
<dbReference type="Gene3D" id="1.20.120.520">
    <property type="entry name" value="nmb1532 protein domain like"/>
    <property type="match status" value="1"/>
</dbReference>
<gene>
    <name evidence="2" type="ORF">UFOPK3662_00263</name>
</gene>
<proteinExistence type="predicted"/>
<dbReference type="InterPro" id="IPR012312">
    <property type="entry name" value="Hemerythrin-like"/>
</dbReference>